<dbReference type="PANTHER" id="PTHR10353">
    <property type="entry name" value="GLYCOSYL HYDROLASE"/>
    <property type="match status" value="1"/>
</dbReference>
<keyword evidence="11" id="KW-0812">Transmembrane</keyword>
<dbReference type="InterPro" id="IPR001360">
    <property type="entry name" value="Glyco_hydro_1"/>
</dbReference>
<dbReference type="Proteomes" id="UP001530315">
    <property type="component" value="Unassembled WGS sequence"/>
</dbReference>
<keyword evidence="11" id="KW-0472">Membrane</keyword>
<evidence type="ECO:0000256" key="6">
    <source>
        <dbReference type="ARBA" id="ARBA00023277"/>
    </source>
</evidence>
<feature type="binding site" evidence="10">
    <location>
        <begin position="500"/>
        <end position="501"/>
    </location>
    <ligand>
        <name>substrate</name>
    </ligand>
</feature>
<keyword evidence="13" id="KW-1185">Reference proteome</keyword>
<dbReference type="InterPro" id="IPR017736">
    <property type="entry name" value="Glyco_hydro_1_beta-glucosidase"/>
</dbReference>
<reference evidence="12 13" key="1">
    <citation type="submission" date="2024-10" db="EMBL/GenBank/DDBJ databases">
        <title>Updated reference genomes for cyclostephanoid diatoms.</title>
        <authorList>
            <person name="Roberts W.R."/>
            <person name="Alverson A.J."/>
        </authorList>
    </citation>
    <scope>NUCLEOTIDE SEQUENCE [LARGE SCALE GENOMIC DNA]</scope>
    <source>
        <strain evidence="12 13">AJA276-08</strain>
    </source>
</reference>
<gene>
    <name evidence="12" type="ORF">ACHAW5_003669</name>
</gene>
<dbReference type="EMBL" id="JALLAZ020001453">
    <property type="protein sequence ID" value="KAL3774660.1"/>
    <property type="molecule type" value="Genomic_DNA"/>
</dbReference>
<dbReference type="Gene3D" id="3.20.20.80">
    <property type="entry name" value="Glycosidases"/>
    <property type="match status" value="1"/>
</dbReference>
<feature type="binding site" evidence="10">
    <location>
        <position position="493"/>
    </location>
    <ligand>
        <name>substrate</name>
    </ligand>
</feature>
<dbReference type="Pfam" id="PF00232">
    <property type="entry name" value="Glyco_hydro_1"/>
    <property type="match status" value="1"/>
</dbReference>
<evidence type="ECO:0000256" key="7">
    <source>
        <dbReference type="ARBA" id="ARBA00023295"/>
    </source>
</evidence>
<dbReference type="EC" id="3.2.1.21" evidence="3"/>
<feature type="binding site" evidence="10">
    <location>
        <position position="95"/>
    </location>
    <ligand>
        <name>substrate</name>
    </ligand>
</feature>
<feature type="transmembrane region" description="Helical" evidence="11">
    <location>
        <begin position="35"/>
        <end position="58"/>
    </location>
</feature>
<sequence>MPSLSFSSDEPNETTSLCTAGECEREKRLLRKKRLSRYIAVGLLALVSILLAAIVLAASDHNGHRPDVSESTNINPVNFTFPPDFIWGSATSSYQIEGAANQDGRGASIWDTFCQEGGHVLENATGNIACDHYHLYKDDVQLMEDLHLKAYRFSISWSRILPYDNGYGYGNQINQAGIDFYNRLIDTLLDHGIEPWVTLYHWDLPQALEEAVGGWRDPGNTIVEAFGDYSRICYSAFGDRVKHWITINEPWTVAVHGYNDGTKAPGRSHNGTFETYIVAHNMLLAHSAAAFIYKQEFASHGGMVGMSNSADFRYPLLPNSKRDRKAAERAMLFQFGWFLDPVITGDYPAVMRERLGDRLPQFTKKQSQQLLDSCDFLGINTYSSALATTPEKDPIRGGYWGDMFVTTSTHSSWGKNFMGWPIVPDATRELLLWISHRYNYPLLYITENGTAEEDHDLQAAQHDFGRRLFFEGHLRACRQAIQEGARLGGYFAWSLIDNFEWEYGYQRRFGICHVDFETQVRTPKSSAIWYSQTIQTKGANII</sequence>
<proteinExistence type="inferred from homology"/>
<dbReference type="InterPro" id="IPR033132">
    <property type="entry name" value="GH_1_N_CS"/>
</dbReference>
<keyword evidence="7" id="KW-0326">Glycosidase</keyword>
<dbReference type="PRINTS" id="PR00131">
    <property type="entry name" value="GLHYDRLASE1"/>
</dbReference>
<evidence type="ECO:0000256" key="8">
    <source>
        <dbReference type="ARBA" id="ARBA00023326"/>
    </source>
</evidence>
<comment type="caution">
    <text evidence="12">The sequence shown here is derived from an EMBL/GenBank/DDBJ whole genome shotgun (WGS) entry which is preliminary data.</text>
</comment>
<dbReference type="InterPro" id="IPR017853">
    <property type="entry name" value="GH"/>
</dbReference>
<evidence type="ECO:0000256" key="11">
    <source>
        <dbReference type="SAM" id="Phobius"/>
    </source>
</evidence>
<name>A0ABD3NM31_9STRA</name>
<protein>
    <recommendedName>
        <fullName evidence="3">beta-glucosidase</fullName>
        <ecNumber evidence="3">3.2.1.21</ecNumber>
    </recommendedName>
</protein>
<dbReference type="SUPFAM" id="SSF51445">
    <property type="entry name" value="(Trans)glycosidases"/>
    <property type="match status" value="1"/>
</dbReference>
<evidence type="ECO:0000256" key="9">
    <source>
        <dbReference type="PIRSR" id="PIRSR617736-1"/>
    </source>
</evidence>
<dbReference type="NCBIfam" id="TIGR03356">
    <property type="entry name" value="BGL"/>
    <property type="match status" value="1"/>
</dbReference>
<dbReference type="GO" id="GO:0008422">
    <property type="term" value="F:beta-glucosidase activity"/>
    <property type="evidence" value="ECO:0007669"/>
    <property type="project" value="UniProtKB-EC"/>
</dbReference>
<evidence type="ECO:0000256" key="1">
    <source>
        <dbReference type="ARBA" id="ARBA00000448"/>
    </source>
</evidence>
<evidence type="ECO:0000256" key="5">
    <source>
        <dbReference type="ARBA" id="ARBA00023001"/>
    </source>
</evidence>
<keyword evidence="8" id="KW-0624">Polysaccharide degradation</keyword>
<evidence type="ECO:0000256" key="3">
    <source>
        <dbReference type="ARBA" id="ARBA00012744"/>
    </source>
</evidence>
<comment type="catalytic activity">
    <reaction evidence="1">
        <text>Hydrolysis of terminal, non-reducing beta-D-glucosyl residues with release of beta-D-glucose.</text>
        <dbReference type="EC" id="3.2.1.21"/>
    </reaction>
</comment>
<organism evidence="12 13">
    <name type="scientific">Stephanodiscus triporus</name>
    <dbReference type="NCBI Taxonomy" id="2934178"/>
    <lineage>
        <taxon>Eukaryota</taxon>
        <taxon>Sar</taxon>
        <taxon>Stramenopiles</taxon>
        <taxon>Ochrophyta</taxon>
        <taxon>Bacillariophyta</taxon>
        <taxon>Coscinodiscophyceae</taxon>
        <taxon>Thalassiosirophycidae</taxon>
        <taxon>Stephanodiscales</taxon>
        <taxon>Stephanodiscaceae</taxon>
        <taxon>Stephanodiscus</taxon>
    </lineage>
</organism>
<evidence type="ECO:0000313" key="13">
    <source>
        <dbReference type="Proteomes" id="UP001530315"/>
    </source>
</evidence>
<feature type="binding site" evidence="10">
    <location>
        <position position="201"/>
    </location>
    <ligand>
        <name>substrate</name>
    </ligand>
</feature>
<dbReference type="GO" id="GO:0030245">
    <property type="term" value="P:cellulose catabolic process"/>
    <property type="evidence" value="ECO:0007669"/>
    <property type="project" value="UniProtKB-KW"/>
</dbReference>
<keyword evidence="11" id="KW-1133">Transmembrane helix</keyword>
<comment type="similarity">
    <text evidence="2">Belongs to the glycosyl hydrolase 1 family.</text>
</comment>
<feature type="binding site" evidence="10">
    <location>
        <position position="248"/>
    </location>
    <ligand>
        <name>substrate</name>
    </ligand>
</feature>
<evidence type="ECO:0000256" key="2">
    <source>
        <dbReference type="ARBA" id="ARBA00010838"/>
    </source>
</evidence>
<keyword evidence="4" id="KW-0378">Hydrolase</keyword>
<accession>A0ABD3NM31</accession>
<dbReference type="AlphaFoldDB" id="A0ABD3NM31"/>
<evidence type="ECO:0000313" key="12">
    <source>
        <dbReference type="EMBL" id="KAL3774660.1"/>
    </source>
</evidence>
<feature type="active site" description="Nucleophile" evidence="9">
    <location>
        <position position="447"/>
    </location>
</feature>
<dbReference type="PROSITE" id="PS00653">
    <property type="entry name" value="GLYCOSYL_HYDROL_F1_2"/>
    <property type="match status" value="1"/>
</dbReference>
<dbReference type="FunFam" id="3.20.20.80:FF:000011">
    <property type="entry name" value="Cytosolic beta-glucosidase"/>
    <property type="match status" value="1"/>
</dbReference>
<feature type="active site" description="Proton donor" evidence="9">
    <location>
        <position position="249"/>
    </location>
</feature>
<dbReference type="PANTHER" id="PTHR10353:SF36">
    <property type="entry name" value="LP05116P"/>
    <property type="match status" value="1"/>
</dbReference>
<evidence type="ECO:0000256" key="4">
    <source>
        <dbReference type="ARBA" id="ARBA00022801"/>
    </source>
</evidence>
<keyword evidence="6" id="KW-0119">Carbohydrate metabolism</keyword>
<feature type="binding site" evidence="10">
    <location>
        <position position="382"/>
    </location>
    <ligand>
        <name>substrate</name>
    </ligand>
</feature>
<keyword evidence="5" id="KW-0136">Cellulose degradation</keyword>
<evidence type="ECO:0000256" key="10">
    <source>
        <dbReference type="PIRSR" id="PIRSR617736-2"/>
    </source>
</evidence>